<proteinExistence type="predicted"/>
<feature type="region of interest" description="Disordered" evidence="2">
    <location>
        <begin position="597"/>
        <end position="617"/>
    </location>
</feature>
<keyword evidence="5" id="KW-1185">Reference proteome</keyword>
<reference evidence="4 5" key="1">
    <citation type="submission" date="2013-07" db="EMBL/GenBank/DDBJ databases">
        <authorList>
            <consortium name="DOE Joint Genome Institute"/>
            <person name="Reeve W."/>
            <person name="Huntemann M."/>
            <person name="Han J."/>
            <person name="Chen A."/>
            <person name="Kyrpides N."/>
            <person name="Mavromatis K."/>
            <person name="Markowitz V."/>
            <person name="Palaniappan K."/>
            <person name="Ivanova N."/>
            <person name="Schaumberg A."/>
            <person name="Pati A."/>
            <person name="Liolios K."/>
            <person name="Nordberg H.P."/>
            <person name="Cantor M.N."/>
            <person name="Hua S.X."/>
            <person name="Woyke T."/>
        </authorList>
    </citation>
    <scope>NUCLEOTIDE SEQUENCE [LARGE SCALE GENOMIC DNA]</scope>
    <source>
        <strain evidence="4 5">DSM 43889</strain>
    </source>
</reference>
<feature type="compositionally biased region" description="Low complexity" evidence="2">
    <location>
        <begin position="601"/>
        <end position="610"/>
    </location>
</feature>
<dbReference type="InterPro" id="IPR003356">
    <property type="entry name" value="DNA_methylase_A-5"/>
</dbReference>
<organism evidence="4 5">
    <name type="scientific">Actinoalloteichus caeruleus DSM 43889</name>
    <dbReference type="NCBI Taxonomy" id="1120930"/>
    <lineage>
        <taxon>Bacteria</taxon>
        <taxon>Bacillati</taxon>
        <taxon>Actinomycetota</taxon>
        <taxon>Actinomycetes</taxon>
        <taxon>Pseudonocardiales</taxon>
        <taxon>Pseudonocardiaceae</taxon>
        <taxon>Actinoalloteichus</taxon>
        <taxon>Actinoalloteichus cyanogriseus</taxon>
    </lineage>
</organism>
<dbReference type="PANTHER" id="PTHR42998:SF1">
    <property type="entry name" value="TYPE I RESTRICTION ENZYME HINDI METHYLASE SUBUNIT"/>
    <property type="match status" value="1"/>
</dbReference>
<dbReference type="Gene3D" id="3.40.50.150">
    <property type="entry name" value="Vaccinia Virus protein VP39"/>
    <property type="match status" value="1"/>
</dbReference>
<dbReference type="PANTHER" id="PTHR42998">
    <property type="entry name" value="TYPE I RESTRICTION ENZYME HINDVIIP M PROTEIN-RELATED"/>
    <property type="match status" value="1"/>
</dbReference>
<dbReference type="InterPro" id="IPR002052">
    <property type="entry name" value="DNA_methylase_N6_adenine_CS"/>
</dbReference>
<evidence type="ECO:0000256" key="2">
    <source>
        <dbReference type="SAM" id="MobiDB-lite"/>
    </source>
</evidence>
<dbReference type="InterPro" id="IPR029063">
    <property type="entry name" value="SAM-dependent_MTases_sf"/>
</dbReference>
<dbReference type="SUPFAM" id="SSF116734">
    <property type="entry name" value="DNA methylase specificity domain"/>
    <property type="match status" value="1"/>
</dbReference>
<evidence type="ECO:0000313" key="5">
    <source>
        <dbReference type="Proteomes" id="UP000791080"/>
    </source>
</evidence>
<keyword evidence="4" id="KW-0808">Transferase</keyword>
<dbReference type="Proteomes" id="UP000791080">
    <property type="component" value="Unassembled WGS sequence"/>
</dbReference>
<dbReference type="InterPro" id="IPR052916">
    <property type="entry name" value="Type-I_RE_MTase_Subunit"/>
</dbReference>
<sequence length="617" mass="66558">MSQDATVNAAEIARLVDVGRAAVSNWRRRHEDFPQPIAGTTSSPLFSLREVEDWLRRNGKPYEVSLADRVWQRLRLGDDLSLGDRVAATGRFLLSLTPRAEIDRPELDDPDTARLLIRLAEQRGPAAAFEFVCARYAETHSRRLALTSPDLATLMVTLTDAGRGTVLDPACGLGTLLMTAPSARRLGQDIDPTRASITESRLRLHTVDARIAPADTLLDDHLATELADAVVCDPPFNERSWGHAHLTADPRWQYGIPPRSESELAWVQHCLARLRPAGHAAVLMPPAAAGRRAGRRIRANLLRAGALRAVVTLAAPAVDLWLLRRPHPGDTPPSHLMLMAAEGDDPTDVLTAWRRFDTGRHDDLPPGAAALPVVDLLDETVDVGPTSHRLGRHHQNLGARFHSALDQLRALTLAAPTLTPTPTPDHPPPTPTTLGELARAGLVTIRTAPTRLTTGTGREPVLTATDLAEGGPPSDRAEWQPGCVRVDTGDVVAGLGAVRVVDTPAILAPPLTRYRVDPDQIDPHFLAGVLLAATARHLPGASRVDPRRAQVPRLPIEEQRAYGRVVLRLLQLQDQARQAAELGRTLVRLGVDGLLEGSLRPGEPGEADGAGPPGEGS</sequence>
<evidence type="ECO:0000259" key="3">
    <source>
        <dbReference type="Pfam" id="PF02384"/>
    </source>
</evidence>
<gene>
    <name evidence="4" type="ORF">G443_000766</name>
</gene>
<accession>A0ABT1JED1</accession>
<name>A0ABT1JED1_ACTCY</name>
<protein>
    <submittedName>
        <fullName evidence="4">N-6 DNA Methylase</fullName>
    </submittedName>
</protein>
<dbReference type="Pfam" id="PF02384">
    <property type="entry name" value="N6_Mtase"/>
    <property type="match status" value="1"/>
</dbReference>
<dbReference type="SUPFAM" id="SSF53335">
    <property type="entry name" value="S-adenosyl-L-methionine-dependent methyltransferases"/>
    <property type="match status" value="1"/>
</dbReference>
<dbReference type="PROSITE" id="PS00092">
    <property type="entry name" value="N6_MTASE"/>
    <property type="match status" value="1"/>
</dbReference>
<keyword evidence="1" id="KW-0680">Restriction system</keyword>
<keyword evidence="4" id="KW-0489">Methyltransferase</keyword>
<comment type="caution">
    <text evidence="4">The sequence shown here is derived from an EMBL/GenBank/DDBJ whole genome shotgun (WGS) entry which is preliminary data.</text>
</comment>
<dbReference type="GO" id="GO:0032259">
    <property type="term" value="P:methylation"/>
    <property type="evidence" value="ECO:0007669"/>
    <property type="project" value="UniProtKB-KW"/>
</dbReference>
<dbReference type="RefSeq" id="WP_051313676.1">
    <property type="nucleotide sequence ID" value="NZ_AUBJ02000001.1"/>
</dbReference>
<reference evidence="4 5" key="2">
    <citation type="submission" date="2022-06" db="EMBL/GenBank/DDBJ databases">
        <title>Genomic Encyclopedia of Type Strains, Phase I: the one thousand microbial genomes (KMG-I) project.</title>
        <authorList>
            <person name="Kyrpides N."/>
        </authorList>
    </citation>
    <scope>NUCLEOTIDE SEQUENCE [LARGE SCALE GENOMIC DNA]</scope>
    <source>
        <strain evidence="4 5">DSM 43889</strain>
    </source>
</reference>
<evidence type="ECO:0000256" key="1">
    <source>
        <dbReference type="ARBA" id="ARBA00022747"/>
    </source>
</evidence>
<dbReference type="PRINTS" id="PR00507">
    <property type="entry name" value="N12N6MTFRASE"/>
</dbReference>
<feature type="domain" description="DNA methylase adenine-specific" evidence="3">
    <location>
        <begin position="128"/>
        <end position="314"/>
    </location>
</feature>
<evidence type="ECO:0000313" key="4">
    <source>
        <dbReference type="EMBL" id="MCP2330496.1"/>
    </source>
</evidence>
<dbReference type="EMBL" id="AUBJ02000001">
    <property type="protein sequence ID" value="MCP2330496.1"/>
    <property type="molecule type" value="Genomic_DNA"/>
</dbReference>
<dbReference type="GO" id="GO:0008168">
    <property type="term" value="F:methyltransferase activity"/>
    <property type="evidence" value="ECO:0007669"/>
    <property type="project" value="UniProtKB-KW"/>
</dbReference>